<dbReference type="Pfam" id="PF08388">
    <property type="entry name" value="GIIM"/>
    <property type="match status" value="1"/>
</dbReference>
<keyword evidence="2" id="KW-0934">Plastid</keyword>
<dbReference type="PANTHER" id="PTHR34047:SF10">
    <property type="entry name" value="GROUP II INTRON-ASSOCIATED OPEN READING FRAME"/>
    <property type="match status" value="1"/>
</dbReference>
<keyword evidence="2" id="KW-0808">Transferase</keyword>
<feature type="domain" description="Reverse transcriptase" evidence="1">
    <location>
        <begin position="1"/>
        <end position="129"/>
    </location>
</feature>
<dbReference type="PROSITE" id="PS50878">
    <property type="entry name" value="RT_POL"/>
    <property type="match status" value="1"/>
</dbReference>
<dbReference type="InterPro" id="IPR013597">
    <property type="entry name" value="Mat_intron_G2"/>
</dbReference>
<dbReference type="GO" id="GO:0003964">
    <property type="term" value="F:RNA-directed DNA polymerase activity"/>
    <property type="evidence" value="ECO:0007669"/>
    <property type="project" value="UniProtKB-KW"/>
</dbReference>
<organism evidence="2">
    <name type="scientific">Pseudopediastrum sp. CL0201VA</name>
    <dbReference type="NCBI Taxonomy" id="2184484"/>
    <lineage>
        <taxon>Eukaryota</taxon>
        <taxon>Viridiplantae</taxon>
        <taxon>Chlorophyta</taxon>
        <taxon>core chlorophytes</taxon>
        <taxon>Chlorophyceae</taxon>
        <taxon>CS clade</taxon>
        <taxon>Sphaeropleales</taxon>
        <taxon>Hydrodictyaceae</taxon>
        <taxon>Pseudopediastrum</taxon>
    </lineage>
</organism>
<geneLocation type="chloroplast" evidence="2"/>
<name>A0A2U8GJT7_9CHLO</name>
<dbReference type="GeneID" id="36951999"/>
<dbReference type="Pfam" id="PF00078">
    <property type="entry name" value="RVT_1"/>
    <property type="match status" value="1"/>
</dbReference>
<dbReference type="InterPro" id="IPR043502">
    <property type="entry name" value="DNA/RNA_pol_sf"/>
</dbReference>
<protein>
    <submittedName>
        <fullName evidence="2">Group II intron reverse transcriptase/maturase</fullName>
    </submittedName>
</protein>
<dbReference type="EMBL" id="MF276985">
    <property type="protein sequence ID" value="AWI68885.1"/>
    <property type="molecule type" value="Genomic_DNA"/>
</dbReference>
<evidence type="ECO:0000313" key="2">
    <source>
        <dbReference type="EMBL" id="AWI68885.1"/>
    </source>
</evidence>
<dbReference type="SUPFAM" id="SSF56672">
    <property type="entry name" value="DNA/RNA polymerases"/>
    <property type="match status" value="1"/>
</dbReference>
<keyword evidence="2" id="KW-0695">RNA-directed DNA polymerase</keyword>
<dbReference type="CDD" id="cd01651">
    <property type="entry name" value="RT_G2_intron"/>
    <property type="match status" value="1"/>
</dbReference>
<keyword evidence="2" id="KW-0548">Nucleotidyltransferase</keyword>
<dbReference type="AlphaFoldDB" id="A0A2U8GJT7"/>
<dbReference type="RefSeq" id="YP_009492218.1">
    <property type="nucleotide sequence ID" value="NC_037922.1"/>
</dbReference>
<dbReference type="InterPro" id="IPR000477">
    <property type="entry name" value="RT_dom"/>
</dbReference>
<dbReference type="PANTHER" id="PTHR34047">
    <property type="entry name" value="NUCLEAR INTRON MATURASE 1, MITOCHONDRIAL-RELATED"/>
    <property type="match status" value="1"/>
</dbReference>
<sequence length="241" mass="27617">MSHTWMMENIPFIPRPILQSWLKSGYIELDNLAAGVQETTGIPQGGVISPTIANMVLDGMEKAVYSIDKGARLIRYADDAIVLCDSHELAQSIKKSIQLFLNPRGLIISNEKTKITNIVESFIFVGFRFYDRNGKFYYDIPPAKLAKIKAKVSKVLRTTTDLKSMFIKTNQIIRGFCYAHADANTSAQLRDLGYWLNKRVYTALFQYYKTKAGQTIIKQVLQIRERFERNDQRFPKMISCL</sequence>
<reference evidence="2" key="1">
    <citation type="journal article" date="2018" name="Am. J. Bot.">
        <title>Organellar phylogenomics inform systematics in the green algal family Hydrodictyaceae (Chlorophyceae) and provide clues to the complex evolutionary history of plastid genomes in the green algal tree of life.</title>
        <authorList>
            <person name="McManus H.A."/>
            <person name="Fucikova K."/>
            <person name="Lewis P.O."/>
            <person name="Lewis L.A."/>
            <person name="Karol K.G."/>
        </authorList>
    </citation>
    <scope>NUCLEOTIDE SEQUENCE</scope>
</reference>
<evidence type="ECO:0000259" key="1">
    <source>
        <dbReference type="PROSITE" id="PS50878"/>
    </source>
</evidence>
<accession>A0A2U8GJT7</accession>
<dbReference type="InterPro" id="IPR051083">
    <property type="entry name" value="GrpII_Intron_Splice-Mob/Def"/>
</dbReference>
<keyword evidence="2" id="KW-0150">Chloroplast</keyword>
<proteinExistence type="predicted"/>